<evidence type="ECO:0000313" key="2">
    <source>
        <dbReference type="Proteomes" id="UP000799754"/>
    </source>
</evidence>
<proteinExistence type="predicted"/>
<organism evidence="1 2">
    <name type="scientific">Macroventuria anomochaeta</name>
    <dbReference type="NCBI Taxonomy" id="301207"/>
    <lineage>
        <taxon>Eukaryota</taxon>
        <taxon>Fungi</taxon>
        <taxon>Dikarya</taxon>
        <taxon>Ascomycota</taxon>
        <taxon>Pezizomycotina</taxon>
        <taxon>Dothideomycetes</taxon>
        <taxon>Pleosporomycetidae</taxon>
        <taxon>Pleosporales</taxon>
        <taxon>Pleosporineae</taxon>
        <taxon>Didymellaceae</taxon>
        <taxon>Macroventuria</taxon>
    </lineage>
</organism>
<dbReference type="Proteomes" id="UP000799754">
    <property type="component" value="Unassembled WGS sequence"/>
</dbReference>
<keyword evidence="2" id="KW-1185">Reference proteome</keyword>
<gene>
    <name evidence="1" type="ORF">BU25DRAFT_69504</name>
</gene>
<dbReference type="EMBL" id="MU006718">
    <property type="protein sequence ID" value="KAF2627089.1"/>
    <property type="molecule type" value="Genomic_DNA"/>
</dbReference>
<name>A0ACB6S126_9PLEO</name>
<comment type="caution">
    <text evidence="1">The sequence shown here is derived from an EMBL/GenBank/DDBJ whole genome shotgun (WGS) entry which is preliminary data.</text>
</comment>
<evidence type="ECO:0000313" key="1">
    <source>
        <dbReference type="EMBL" id="KAF2627089.1"/>
    </source>
</evidence>
<accession>A0ACB6S126</accession>
<reference evidence="1" key="1">
    <citation type="journal article" date="2020" name="Stud. Mycol.">
        <title>101 Dothideomycetes genomes: a test case for predicting lifestyles and emergence of pathogens.</title>
        <authorList>
            <person name="Haridas S."/>
            <person name="Albert R."/>
            <person name="Binder M."/>
            <person name="Bloem J."/>
            <person name="Labutti K."/>
            <person name="Salamov A."/>
            <person name="Andreopoulos B."/>
            <person name="Baker S."/>
            <person name="Barry K."/>
            <person name="Bills G."/>
            <person name="Bluhm B."/>
            <person name="Cannon C."/>
            <person name="Castanera R."/>
            <person name="Culley D."/>
            <person name="Daum C."/>
            <person name="Ezra D."/>
            <person name="Gonzalez J."/>
            <person name="Henrissat B."/>
            <person name="Kuo A."/>
            <person name="Liang C."/>
            <person name="Lipzen A."/>
            <person name="Lutzoni F."/>
            <person name="Magnuson J."/>
            <person name="Mondo S."/>
            <person name="Nolan M."/>
            <person name="Ohm R."/>
            <person name="Pangilinan J."/>
            <person name="Park H.-J."/>
            <person name="Ramirez L."/>
            <person name="Alfaro M."/>
            <person name="Sun H."/>
            <person name="Tritt A."/>
            <person name="Yoshinaga Y."/>
            <person name="Zwiers L.-H."/>
            <person name="Turgeon B."/>
            <person name="Goodwin S."/>
            <person name="Spatafora J."/>
            <person name="Crous P."/>
            <person name="Grigoriev I."/>
        </authorList>
    </citation>
    <scope>NUCLEOTIDE SEQUENCE</scope>
    <source>
        <strain evidence="1">CBS 525.71</strain>
    </source>
</reference>
<protein>
    <submittedName>
        <fullName evidence="1">Uncharacterized protein</fullName>
    </submittedName>
</protein>
<sequence>MSAKSLVLRHHYSNAHVFGAHCPNNALCWQERCRLDRSPSTFSERRLPRSHLQLVRASARSYRIAARLGRRLRGKERMMTGVSFCGQALAKRWPLAPLHPSSCASGPLETPYHPPKRSI</sequence>